<feature type="domain" description="Sulfatase-modifying factor enzyme-like" evidence="1">
    <location>
        <begin position="14"/>
        <end position="275"/>
    </location>
</feature>
<reference evidence="2" key="1">
    <citation type="submission" date="2018-06" db="EMBL/GenBank/DDBJ databases">
        <authorList>
            <person name="Zhirakovskaya E."/>
        </authorList>
    </citation>
    <scope>NUCLEOTIDE SEQUENCE</scope>
</reference>
<dbReference type="Pfam" id="PF03781">
    <property type="entry name" value="FGE-sulfatase"/>
    <property type="match status" value="1"/>
</dbReference>
<dbReference type="SUPFAM" id="SSF56436">
    <property type="entry name" value="C-type lectin-like"/>
    <property type="match status" value="1"/>
</dbReference>
<dbReference type="InterPro" id="IPR005532">
    <property type="entry name" value="SUMF_dom"/>
</dbReference>
<dbReference type="InterPro" id="IPR042095">
    <property type="entry name" value="SUMF_sf"/>
</dbReference>
<dbReference type="AlphaFoldDB" id="A0A3B0VEC7"/>
<dbReference type="Gene3D" id="3.90.1580.10">
    <property type="entry name" value="paralog of FGE (formylglycine-generating enzyme)"/>
    <property type="match status" value="1"/>
</dbReference>
<dbReference type="EMBL" id="UOEU01000044">
    <property type="protein sequence ID" value="VAW30336.1"/>
    <property type="molecule type" value="Genomic_DNA"/>
</dbReference>
<dbReference type="PANTHER" id="PTHR23150:SF19">
    <property type="entry name" value="FORMYLGLYCINE-GENERATING ENZYME"/>
    <property type="match status" value="1"/>
</dbReference>
<sequence length="280" mass="32048">MTPPQSARDIQFCHIPAGPFIYGPEVCYERLTQCPPFKPQQTMDLPEFWLAKYPVTYRQWHGFLQETGHDWGGSWYAVVDGWHGTFLRGYAPVKQYPLGHDDFPIVDVTQVEAYLYCQWLSEKLGVEVTLPTEFQWEKGARGVDGRFYPWGNQKPRPEIQWQATFPVKPASYLFSLLIKPRREWARAGWYWRNGAPLPVGSIPQNVSPFGCADMSGNIWEWTSSLYNPDLLDFHVVKGGSWGYTIHHAALNVRSACSVTTPSRDYHAQGTGFRVMKVKVG</sequence>
<dbReference type="InterPro" id="IPR016187">
    <property type="entry name" value="CTDL_fold"/>
</dbReference>
<evidence type="ECO:0000313" key="2">
    <source>
        <dbReference type="EMBL" id="VAW30336.1"/>
    </source>
</evidence>
<dbReference type="PANTHER" id="PTHR23150">
    <property type="entry name" value="SULFATASE MODIFYING FACTOR 1, 2"/>
    <property type="match status" value="1"/>
</dbReference>
<dbReference type="GO" id="GO:0120147">
    <property type="term" value="F:formylglycine-generating oxidase activity"/>
    <property type="evidence" value="ECO:0007669"/>
    <property type="project" value="TreeGrafter"/>
</dbReference>
<proteinExistence type="predicted"/>
<name>A0A3B0VEC7_9ZZZZ</name>
<gene>
    <name evidence="2" type="ORF">MNBD_CHLOROFLEXI01-4576</name>
</gene>
<organism evidence="2">
    <name type="scientific">hydrothermal vent metagenome</name>
    <dbReference type="NCBI Taxonomy" id="652676"/>
    <lineage>
        <taxon>unclassified sequences</taxon>
        <taxon>metagenomes</taxon>
        <taxon>ecological metagenomes</taxon>
    </lineage>
</organism>
<accession>A0A3B0VEC7</accession>
<protein>
    <recommendedName>
        <fullName evidence="1">Sulfatase-modifying factor enzyme-like domain-containing protein</fullName>
    </recommendedName>
</protein>
<dbReference type="InterPro" id="IPR051043">
    <property type="entry name" value="Sulfatase_Mod_Factor_Kinase"/>
</dbReference>
<evidence type="ECO:0000259" key="1">
    <source>
        <dbReference type="Pfam" id="PF03781"/>
    </source>
</evidence>